<dbReference type="Gene3D" id="2.40.30.220">
    <property type="entry name" value="Photosystem II Psb28"/>
    <property type="match status" value="1"/>
</dbReference>
<dbReference type="GO" id="GO:0009654">
    <property type="term" value="C:photosystem II oxygen evolving complex"/>
    <property type="evidence" value="ECO:0007669"/>
    <property type="project" value="InterPro"/>
</dbReference>
<dbReference type="NCBIfam" id="TIGR03047">
    <property type="entry name" value="PS_II_psb28"/>
    <property type="match status" value="1"/>
</dbReference>
<comment type="similarity">
    <text evidence="5 6">Belongs to the Psb28 family.</text>
</comment>
<dbReference type="EMBL" id="WVIC01000061">
    <property type="protein sequence ID" value="NCJ08632.1"/>
    <property type="molecule type" value="Genomic_DNA"/>
</dbReference>
<comment type="caution">
    <text evidence="7">The sequence shown here is derived from an EMBL/GenBank/DDBJ whole genome shotgun (WGS) entry which is preliminary data.</text>
</comment>
<dbReference type="PANTHER" id="PTHR34963:SF2">
    <property type="entry name" value="PHOTOSYSTEM II REACTION CENTER PSB28 PROTEIN, CHLOROPLASTIC"/>
    <property type="match status" value="1"/>
</dbReference>
<evidence type="ECO:0000256" key="1">
    <source>
        <dbReference type="ARBA" id="ARBA00004170"/>
    </source>
</evidence>
<evidence type="ECO:0000256" key="2">
    <source>
        <dbReference type="ARBA" id="ARBA00022531"/>
    </source>
</evidence>
<accession>A0A8K2A2T8</accession>
<comment type="subcellular location">
    <subcellularLocation>
        <location evidence="5">Cellular thylakoid membrane</location>
        <topology evidence="5">Peripheral membrane protein</topology>
        <orientation evidence="5">Cytoplasmic side</orientation>
    </subcellularLocation>
    <subcellularLocation>
        <location evidence="1">Membrane</location>
        <topology evidence="1">Peripheral membrane protein</topology>
    </subcellularLocation>
</comment>
<dbReference type="PANTHER" id="PTHR34963">
    <property type="match status" value="1"/>
</dbReference>
<dbReference type="GO" id="GO:0015979">
    <property type="term" value="P:photosynthesis"/>
    <property type="evidence" value="ECO:0007669"/>
    <property type="project" value="UniProtKB-UniRule"/>
</dbReference>
<dbReference type="GO" id="GO:0031676">
    <property type="term" value="C:plasma membrane-derived thylakoid membrane"/>
    <property type="evidence" value="ECO:0007669"/>
    <property type="project" value="UniProtKB-SubCell"/>
</dbReference>
<dbReference type="InterPro" id="IPR038676">
    <property type="entry name" value="Psb28_c1_sf"/>
</dbReference>
<evidence type="ECO:0000256" key="3">
    <source>
        <dbReference type="ARBA" id="ARBA00023136"/>
    </source>
</evidence>
<comment type="subunit">
    <text evidence="5">Part of the photosystem II complex.</text>
</comment>
<dbReference type="RefSeq" id="WP_161827103.1">
    <property type="nucleotide sequence ID" value="NZ_WVIC01000061.1"/>
</dbReference>
<reference evidence="7" key="1">
    <citation type="submission" date="2019-12" db="EMBL/GenBank/DDBJ databases">
        <title>High-Quality draft genome sequences of three cyanobacteria isolated from the limestone walls of the Old Cathedral of Coimbra.</title>
        <authorList>
            <person name="Tiago I."/>
            <person name="Soares F."/>
            <person name="Portugal A."/>
        </authorList>
    </citation>
    <scope>NUCLEOTIDE SEQUENCE [LARGE SCALE GENOMIC DNA]</scope>
    <source>
        <strain evidence="7">C</strain>
    </source>
</reference>
<gene>
    <name evidence="5" type="primary">psb28</name>
    <name evidence="7" type="ORF">GS597_19395</name>
</gene>
<protein>
    <recommendedName>
        <fullName evidence="5 6">Photosystem II reaction center Psb28 protein</fullName>
    </recommendedName>
    <alternativeName>
        <fullName evidence="5">Photosystem II 13 kDa protein</fullName>
    </alternativeName>
    <alternativeName>
        <fullName evidence="5">Photosystem II reaction center W protein</fullName>
    </alternativeName>
</protein>
<evidence type="ECO:0000313" key="8">
    <source>
        <dbReference type="Proteomes" id="UP000607397"/>
    </source>
</evidence>
<dbReference type="Pfam" id="PF03912">
    <property type="entry name" value="Psb28"/>
    <property type="match status" value="1"/>
</dbReference>
<keyword evidence="8" id="KW-1185">Reference proteome</keyword>
<evidence type="ECO:0000256" key="5">
    <source>
        <dbReference type="HAMAP-Rule" id="MF_01370"/>
    </source>
</evidence>
<evidence type="ECO:0000256" key="6">
    <source>
        <dbReference type="RuleBase" id="RU003509"/>
    </source>
</evidence>
<evidence type="ECO:0000256" key="4">
    <source>
        <dbReference type="ARBA" id="ARBA00023276"/>
    </source>
</evidence>
<dbReference type="InterPro" id="IPR005610">
    <property type="entry name" value="PSII_Psb28_class-1"/>
</dbReference>
<keyword evidence="4 5" id="KW-0604">Photosystem II</keyword>
<keyword evidence="5" id="KW-0793">Thylakoid</keyword>
<evidence type="ECO:0000313" key="7">
    <source>
        <dbReference type="EMBL" id="NCJ08632.1"/>
    </source>
</evidence>
<dbReference type="HAMAP" id="MF_01370">
    <property type="entry name" value="PSII_Psb28"/>
    <property type="match status" value="1"/>
</dbReference>
<proteinExistence type="inferred from homology"/>
<organism evidence="7 8">
    <name type="scientific">Petrachloros mirabilis ULC683</name>
    <dbReference type="NCBI Taxonomy" id="2781853"/>
    <lineage>
        <taxon>Bacteria</taxon>
        <taxon>Bacillati</taxon>
        <taxon>Cyanobacteriota</taxon>
        <taxon>Cyanophyceae</taxon>
        <taxon>Synechococcales</taxon>
        <taxon>Petrachlorosaceae</taxon>
        <taxon>Petrachloros</taxon>
        <taxon>Petrachloros mirabilis</taxon>
    </lineage>
</organism>
<name>A0A8K2A2T8_9CYAN</name>
<keyword evidence="3 5" id="KW-0472">Membrane</keyword>
<keyword evidence="2 5" id="KW-0602">Photosynthesis</keyword>
<dbReference type="Proteomes" id="UP000607397">
    <property type="component" value="Unassembled WGS sequence"/>
</dbReference>
<sequence length="118" mass="13136">MADIQFVRGLNEPIVPDVKLTRAKDGSSGRALFSFADPEILKEGGLEILGMYMVDEEGELVTRDVSAKFINGQARGLEVVYTMKSADAWDRFMRFMGRYAESHGLGFTKSDHSDHSES</sequence>
<dbReference type="AlphaFoldDB" id="A0A8K2A2T8"/>